<reference evidence="2" key="2">
    <citation type="submission" date="2020-09" db="EMBL/GenBank/DDBJ databases">
        <authorList>
            <person name="Sun Q."/>
            <person name="Ohkuma M."/>
        </authorList>
    </citation>
    <scope>NUCLEOTIDE SEQUENCE</scope>
    <source>
        <strain evidence="2">JCM 4369</strain>
    </source>
</reference>
<sequence>MECTRRVISPSWVIGQPVGDVLDAVPVGAAGRRQLPGQLLAGQVGAAADVVELTGHARAQDQFDAGEVVLTWSQLRTCRPRSRRATCSPRSRRVTKPDYPSRAAKRRAKR</sequence>
<feature type="region of interest" description="Disordered" evidence="1">
    <location>
        <begin position="81"/>
        <end position="110"/>
    </location>
</feature>
<proteinExistence type="predicted"/>
<dbReference type="EMBL" id="BMTD01000036">
    <property type="protein sequence ID" value="GGV29414.1"/>
    <property type="molecule type" value="Genomic_DNA"/>
</dbReference>
<protein>
    <submittedName>
        <fullName evidence="2">Uncharacterized protein</fullName>
    </submittedName>
</protein>
<dbReference type="Proteomes" id="UP000618795">
    <property type="component" value="Unassembled WGS sequence"/>
</dbReference>
<accession>A0A918ILL6</accession>
<keyword evidence="3" id="KW-1185">Reference proteome</keyword>
<comment type="caution">
    <text evidence="2">The sequence shown here is derived from an EMBL/GenBank/DDBJ whole genome shotgun (WGS) entry which is preliminary data.</text>
</comment>
<evidence type="ECO:0000313" key="3">
    <source>
        <dbReference type="Proteomes" id="UP000618795"/>
    </source>
</evidence>
<gene>
    <name evidence="2" type="ORF">GCM10010260_82400</name>
</gene>
<name>A0A918ILL6_9ACTN</name>
<organism evidence="2 3">
    <name type="scientific">Streptomyces filipinensis</name>
    <dbReference type="NCBI Taxonomy" id="66887"/>
    <lineage>
        <taxon>Bacteria</taxon>
        <taxon>Bacillati</taxon>
        <taxon>Actinomycetota</taxon>
        <taxon>Actinomycetes</taxon>
        <taxon>Kitasatosporales</taxon>
        <taxon>Streptomycetaceae</taxon>
        <taxon>Streptomyces</taxon>
    </lineage>
</organism>
<evidence type="ECO:0000313" key="2">
    <source>
        <dbReference type="EMBL" id="GGV29414.1"/>
    </source>
</evidence>
<evidence type="ECO:0000256" key="1">
    <source>
        <dbReference type="SAM" id="MobiDB-lite"/>
    </source>
</evidence>
<reference evidence="2" key="1">
    <citation type="journal article" date="2014" name="Int. J. Syst. Evol. Microbiol.">
        <title>Complete genome sequence of Corynebacterium casei LMG S-19264T (=DSM 44701T), isolated from a smear-ripened cheese.</title>
        <authorList>
            <consortium name="US DOE Joint Genome Institute (JGI-PGF)"/>
            <person name="Walter F."/>
            <person name="Albersmeier A."/>
            <person name="Kalinowski J."/>
            <person name="Ruckert C."/>
        </authorList>
    </citation>
    <scope>NUCLEOTIDE SEQUENCE</scope>
    <source>
        <strain evidence="2">JCM 4369</strain>
    </source>
</reference>
<dbReference type="AlphaFoldDB" id="A0A918ILL6"/>
<feature type="compositionally biased region" description="Basic residues" evidence="1">
    <location>
        <begin position="81"/>
        <end position="94"/>
    </location>
</feature>